<dbReference type="AlphaFoldDB" id="A0AAW6EBH8"/>
<evidence type="ECO:0000256" key="7">
    <source>
        <dbReference type="SAM" id="Phobius"/>
    </source>
</evidence>
<dbReference type="PROSITE" id="PS50893">
    <property type="entry name" value="ABC_TRANSPORTER_2"/>
    <property type="match status" value="1"/>
</dbReference>
<keyword evidence="2 7" id="KW-0812">Transmembrane</keyword>
<dbReference type="GO" id="GO:0005886">
    <property type="term" value="C:plasma membrane"/>
    <property type="evidence" value="ECO:0007669"/>
    <property type="project" value="UniProtKB-SubCell"/>
</dbReference>
<accession>A0AAW6EBH8</accession>
<feature type="domain" description="ABC transporter" evidence="8">
    <location>
        <begin position="344"/>
        <end position="583"/>
    </location>
</feature>
<evidence type="ECO:0000256" key="2">
    <source>
        <dbReference type="ARBA" id="ARBA00022692"/>
    </source>
</evidence>
<gene>
    <name evidence="9" type="ORF">NE632_08235</name>
    <name evidence="10" type="ORF">PNU62_08640</name>
</gene>
<feature type="transmembrane region" description="Helical" evidence="7">
    <location>
        <begin position="21"/>
        <end position="48"/>
    </location>
</feature>
<dbReference type="InterPro" id="IPR003439">
    <property type="entry name" value="ABC_transporter-like_ATP-bd"/>
</dbReference>
<evidence type="ECO:0000259" key="8">
    <source>
        <dbReference type="PROSITE" id="PS50893"/>
    </source>
</evidence>
<evidence type="ECO:0000256" key="1">
    <source>
        <dbReference type="ARBA" id="ARBA00004651"/>
    </source>
</evidence>
<evidence type="ECO:0000256" key="5">
    <source>
        <dbReference type="ARBA" id="ARBA00022989"/>
    </source>
</evidence>
<evidence type="ECO:0000256" key="6">
    <source>
        <dbReference type="ARBA" id="ARBA00023136"/>
    </source>
</evidence>
<name>A0AAW6EBH8_9FIRM</name>
<keyword evidence="6 7" id="KW-0472">Membrane</keyword>
<evidence type="ECO:0000313" key="10">
    <source>
        <dbReference type="EMBL" id="MDB8745079.1"/>
    </source>
</evidence>
<evidence type="ECO:0000256" key="3">
    <source>
        <dbReference type="ARBA" id="ARBA00022741"/>
    </source>
</evidence>
<dbReference type="InterPro" id="IPR003593">
    <property type="entry name" value="AAA+_ATPase"/>
</dbReference>
<comment type="caution">
    <text evidence="10">The sequence shown here is derived from an EMBL/GenBank/DDBJ whole genome shotgun (WGS) entry which is preliminary data.</text>
</comment>
<dbReference type="Gene3D" id="1.20.1560.10">
    <property type="entry name" value="ABC transporter type 1, transmembrane domain"/>
    <property type="match status" value="1"/>
</dbReference>
<dbReference type="SUPFAM" id="SSF90123">
    <property type="entry name" value="ABC transporter transmembrane region"/>
    <property type="match status" value="1"/>
</dbReference>
<dbReference type="Pfam" id="PF00005">
    <property type="entry name" value="ABC_tran"/>
    <property type="match status" value="1"/>
</dbReference>
<dbReference type="SUPFAM" id="SSF52540">
    <property type="entry name" value="P-loop containing nucleoside triphosphate hydrolases"/>
    <property type="match status" value="1"/>
</dbReference>
<dbReference type="GO" id="GO:0016887">
    <property type="term" value="F:ATP hydrolysis activity"/>
    <property type="evidence" value="ECO:0007669"/>
    <property type="project" value="InterPro"/>
</dbReference>
<protein>
    <submittedName>
        <fullName evidence="9 10">ABC transporter ATP-binding protein</fullName>
    </submittedName>
</protein>
<evidence type="ECO:0000313" key="11">
    <source>
        <dbReference type="Proteomes" id="UP001211015"/>
    </source>
</evidence>
<dbReference type="Gene3D" id="3.40.50.300">
    <property type="entry name" value="P-loop containing nucleotide triphosphate hydrolases"/>
    <property type="match status" value="1"/>
</dbReference>
<keyword evidence="5 7" id="KW-1133">Transmembrane helix</keyword>
<dbReference type="InterPro" id="IPR036640">
    <property type="entry name" value="ABC1_TM_sf"/>
</dbReference>
<reference evidence="10" key="2">
    <citation type="submission" date="2023-01" db="EMBL/GenBank/DDBJ databases">
        <title>Human gut microbiome strain richness.</title>
        <authorList>
            <person name="Chen-Liaw A."/>
        </authorList>
    </citation>
    <scope>NUCLEOTIDE SEQUENCE</scope>
    <source>
        <strain evidence="10">1001275st1_F4_1001275B_160808</strain>
    </source>
</reference>
<dbReference type="InterPro" id="IPR039421">
    <property type="entry name" value="Type_1_exporter"/>
</dbReference>
<dbReference type="PANTHER" id="PTHR43394">
    <property type="entry name" value="ATP-DEPENDENT PERMEASE MDL1, MITOCHONDRIAL"/>
    <property type="match status" value="1"/>
</dbReference>
<dbReference type="Proteomes" id="UP001206236">
    <property type="component" value="Unassembled WGS sequence"/>
</dbReference>
<dbReference type="CDD" id="cd03228">
    <property type="entry name" value="ABCC_MRP_Like"/>
    <property type="match status" value="1"/>
</dbReference>
<dbReference type="EMBL" id="JAQMLV010000010">
    <property type="protein sequence ID" value="MDB8745079.1"/>
    <property type="molecule type" value="Genomic_DNA"/>
</dbReference>
<dbReference type="SMART" id="SM00382">
    <property type="entry name" value="AAA"/>
    <property type="match status" value="1"/>
</dbReference>
<evidence type="ECO:0000256" key="4">
    <source>
        <dbReference type="ARBA" id="ARBA00022840"/>
    </source>
</evidence>
<feature type="transmembrane region" description="Helical" evidence="7">
    <location>
        <begin position="165"/>
        <end position="183"/>
    </location>
</feature>
<comment type="subcellular location">
    <subcellularLocation>
        <location evidence="1">Cell membrane</location>
        <topology evidence="1">Multi-pass membrane protein</topology>
    </subcellularLocation>
</comment>
<dbReference type="Proteomes" id="UP001211015">
    <property type="component" value="Unassembled WGS sequence"/>
</dbReference>
<feature type="transmembrane region" description="Helical" evidence="7">
    <location>
        <begin position="137"/>
        <end position="159"/>
    </location>
</feature>
<dbReference type="InterPro" id="IPR027417">
    <property type="entry name" value="P-loop_NTPase"/>
</dbReference>
<dbReference type="PANTHER" id="PTHR43394:SF1">
    <property type="entry name" value="ATP-BINDING CASSETTE SUB-FAMILY B MEMBER 10, MITOCHONDRIAL"/>
    <property type="match status" value="1"/>
</dbReference>
<organism evidence="10 11">
    <name type="scientific">Ruminococcus bicirculans</name>
    <name type="common">ex Wegman et al. 2014</name>
    <dbReference type="NCBI Taxonomy" id="1160721"/>
    <lineage>
        <taxon>Bacteria</taxon>
        <taxon>Bacillati</taxon>
        <taxon>Bacillota</taxon>
        <taxon>Clostridia</taxon>
        <taxon>Eubacteriales</taxon>
        <taxon>Oscillospiraceae</taxon>
        <taxon>Ruminococcus</taxon>
    </lineage>
</organism>
<feature type="transmembrane region" description="Helical" evidence="7">
    <location>
        <begin position="260"/>
        <end position="280"/>
    </location>
</feature>
<keyword evidence="4 10" id="KW-0067">ATP-binding</keyword>
<feature type="transmembrane region" description="Helical" evidence="7">
    <location>
        <begin position="286"/>
        <end position="310"/>
    </location>
</feature>
<feature type="transmembrane region" description="Helical" evidence="7">
    <location>
        <begin position="60"/>
        <end position="82"/>
    </location>
</feature>
<dbReference type="EMBL" id="JANGCN010000016">
    <property type="protein sequence ID" value="MCQ5153298.1"/>
    <property type="molecule type" value="Genomic_DNA"/>
</dbReference>
<sequence>MNRLQKYFSILKLTIKTIPAWSIYTIFNSVLGVICNILGSVILVDVVLTGISSNKSFINIIFPVFIIQVIIMLGGFCTSIYYGKIDPIARQKLHKKITSKLIDNVMKTEMKNLDNSAFLDGFEFSVNQIERVTTGSIFLVSNLISNIVGLVTSMIFIGFFNLEMVLLVVIVAIISLLLNKALVKIQFKFDNEVILPSRKKSYVERTYHMKKFALEIRLYPISKFLQSIYNDAVNDIMDIIHKYGLKIGVLSFFRSYNQEIILYWGSMIIILSKLISGAIFVEPISIVPITVATCGLANYILALTGIFNTLKENELYSEKLFEFMHKPNNYQTKKLIASDWMHDISFHNVSFRYDENEKFSLSNVDLKFSAGEKVALVGANGSGKSTIVKLLLGLYTDYTGEIEVDNESISDFDMYSFRELFSVVQQDFQQYSCTIAENILMNSATKNDVVKIKDALELVDLHLNLSDDELLTKPLTSEFYSDGLILSKGQYQKLALARVFASNKKIVVLDEPTSALDPISEYKVFSRLLEHLHEKTVIIISHRLTATKNADKIYMIENGKIIESGKHQQLMDLGGKYAEMYSLQAEKYL</sequence>
<dbReference type="GO" id="GO:0005524">
    <property type="term" value="F:ATP binding"/>
    <property type="evidence" value="ECO:0007669"/>
    <property type="project" value="UniProtKB-KW"/>
</dbReference>
<proteinExistence type="predicted"/>
<evidence type="ECO:0000313" key="9">
    <source>
        <dbReference type="EMBL" id="MCQ5153298.1"/>
    </source>
</evidence>
<keyword evidence="3" id="KW-0547">Nucleotide-binding</keyword>
<dbReference type="GO" id="GO:0015421">
    <property type="term" value="F:ABC-type oligopeptide transporter activity"/>
    <property type="evidence" value="ECO:0007669"/>
    <property type="project" value="TreeGrafter"/>
</dbReference>
<reference evidence="9" key="1">
    <citation type="submission" date="2022-06" db="EMBL/GenBank/DDBJ databases">
        <title>Isolation of gut microbiota from human fecal samples.</title>
        <authorList>
            <person name="Pamer E.G."/>
            <person name="Barat B."/>
            <person name="Waligurski E."/>
            <person name="Medina S."/>
            <person name="Paddock L."/>
            <person name="Mostad J."/>
        </authorList>
    </citation>
    <scope>NUCLEOTIDE SEQUENCE</scope>
    <source>
        <strain evidence="9">DFI.5.57</strain>
    </source>
</reference>
<dbReference type="RefSeq" id="WP_195388706.1">
    <property type="nucleotide sequence ID" value="NZ_DAWEQM010000006.1"/>
</dbReference>